<organism evidence="8">
    <name type="scientific">marine sediment metagenome</name>
    <dbReference type="NCBI Taxonomy" id="412755"/>
    <lineage>
        <taxon>unclassified sequences</taxon>
        <taxon>metagenomes</taxon>
        <taxon>ecological metagenomes</taxon>
    </lineage>
</organism>
<keyword evidence="5 6" id="KW-0472">Membrane</keyword>
<evidence type="ECO:0000256" key="3">
    <source>
        <dbReference type="ARBA" id="ARBA00022692"/>
    </source>
</evidence>
<evidence type="ECO:0000256" key="6">
    <source>
        <dbReference type="SAM" id="Phobius"/>
    </source>
</evidence>
<feature type="domain" description="ABC3 transporter permease C-terminal" evidence="7">
    <location>
        <begin position="82"/>
        <end position="189"/>
    </location>
</feature>
<comment type="caution">
    <text evidence="8">The sequence shown here is derived from an EMBL/GenBank/DDBJ whole genome shotgun (WGS) entry which is preliminary data.</text>
</comment>
<proteinExistence type="predicted"/>
<feature type="transmembrane region" description="Helical" evidence="6">
    <location>
        <begin position="122"/>
        <end position="148"/>
    </location>
</feature>
<accession>X1IIV4</accession>
<feature type="non-terminal residue" evidence="8">
    <location>
        <position position="190"/>
    </location>
</feature>
<dbReference type="EMBL" id="BARU01043468">
    <property type="protein sequence ID" value="GAH81642.1"/>
    <property type="molecule type" value="Genomic_DNA"/>
</dbReference>
<feature type="non-terminal residue" evidence="8">
    <location>
        <position position="1"/>
    </location>
</feature>
<gene>
    <name evidence="8" type="ORF">S03H2_66546</name>
</gene>
<reference evidence="8" key="1">
    <citation type="journal article" date="2014" name="Front. Microbiol.">
        <title>High frequency of phylogenetically diverse reductive dehalogenase-homologous genes in deep subseafloor sedimentary metagenomes.</title>
        <authorList>
            <person name="Kawai M."/>
            <person name="Futagami T."/>
            <person name="Toyoda A."/>
            <person name="Takaki Y."/>
            <person name="Nishi S."/>
            <person name="Hori S."/>
            <person name="Arai W."/>
            <person name="Tsubouchi T."/>
            <person name="Morono Y."/>
            <person name="Uchiyama I."/>
            <person name="Ito T."/>
            <person name="Fujiyama A."/>
            <person name="Inagaki F."/>
            <person name="Takami H."/>
        </authorList>
    </citation>
    <scope>NUCLEOTIDE SEQUENCE</scope>
    <source>
        <strain evidence="8">Expedition CK06-06</strain>
    </source>
</reference>
<dbReference type="Pfam" id="PF02687">
    <property type="entry name" value="FtsX"/>
    <property type="match status" value="1"/>
</dbReference>
<evidence type="ECO:0000259" key="7">
    <source>
        <dbReference type="Pfam" id="PF02687"/>
    </source>
</evidence>
<keyword evidence="3 6" id="KW-0812">Transmembrane</keyword>
<evidence type="ECO:0000256" key="2">
    <source>
        <dbReference type="ARBA" id="ARBA00022475"/>
    </source>
</evidence>
<keyword evidence="2" id="KW-1003">Cell membrane</keyword>
<comment type="subcellular location">
    <subcellularLocation>
        <location evidence="1">Cell membrane</location>
        <topology evidence="1">Multi-pass membrane protein</topology>
    </subcellularLocation>
</comment>
<keyword evidence="4 6" id="KW-1133">Transmembrane helix</keyword>
<feature type="transmembrane region" description="Helical" evidence="6">
    <location>
        <begin position="168"/>
        <end position="189"/>
    </location>
</feature>
<dbReference type="GO" id="GO:0005886">
    <property type="term" value="C:plasma membrane"/>
    <property type="evidence" value="ECO:0007669"/>
    <property type="project" value="UniProtKB-SubCell"/>
</dbReference>
<feature type="transmembrane region" description="Helical" evidence="6">
    <location>
        <begin position="82"/>
        <end position="101"/>
    </location>
</feature>
<name>X1IIV4_9ZZZZ</name>
<evidence type="ECO:0000256" key="5">
    <source>
        <dbReference type="ARBA" id="ARBA00023136"/>
    </source>
</evidence>
<dbReference type="InterPro" id="IPR003838">
    <property type="entry name" value="ABC3_permease_C"/>
</dbReference>
<evidence type="ECO:0000313" key="8">
    <source>
        <dbReference type="EMBL" id="GAH81642.1"/>
    </source>
</evidence>
<evidence type="ECO:0000256" key="1">
    <source>
        <dbReference type="ARBA" id="ARBA00004651"/>
    </source>
</evidence>
<protein>
    <recommendedName>
        <fullName evidence="7">ABC3 transporter permease C-terminal domain-containing protein</fullName>
    </recommendedName>
</protein>
<sequence>YGIVSISYVQLDGNLVTLTRSFEPGRKVITITVKSETESQWLKIPFRPISGFTFIVSVALEYMDYYLKGSLLFTYTLAYTEIILILFIVIVNMYSILQNVYKESKRETRILRMIGGTTTNALTTVFSRLGLVAVVTSFIGYALGLTIIKILASANQTVFFGHTFSPSGGWLIFLLNSVFTIFIALITTLF</sequence>
<dbReference type="AlphaFoldDB" id="X1IIV4"/>
<evidence type="ECO:0000256" key="4">
    <source>
        <dbReference type="ARBA" id="ARBA00022989"/>
    </source>
</evidence>